<protein>
    <submittedName>
        <fullName evidence="1">Uncharacterized protein</fullName>
    </submittedName>
</protein>
<gene>
    <name evidence="1" type="ORF">GCM10009742_75270</name>
</gene>
<organism evidence="1 2">
    <name type="scientific">Kribbella karoonensis</name>
    <dbReference type="NCBI Taxonomy" id="324851"/>
    <lineage>
        <taxon>Bacteria</taxon>
        <taxon>Bacillati</taxon>
        <taxon>Actinomycetota</taxon>
        <taxon>Actinomycetes</taxon>
        <taxon>Propionibacteriales</taxon>
        <taxon>Kribbellaceae</taxon>
        <taxon>Kribbella</taxon>
    </lineage>
</organism>
<dbReference type="Proteomes" id="UP001500190">
    <property type="component" value="Unassembled WGS sequence"/>
</dbReference>
<accession>A0ABN2EQ34</accession>
<dbReference type="EMBL" id="BAAAND010000012">
    <property type="protein sequence ID" value="GAA1612989.1"/>
    <property type="molecule type" value="Genomic_DNA"/>
</dbReference>
<keyword evidence="2" id="KW-1185">Reference proteome</keyword>
<dbReference type="RefSeq" id="WP_344200652.1">
    <property type="nucleotide sequence ID" value="NZ_BAAAND010000012.1"/>
</dbReference>
<evidence type="ECO:0000313" key="2">
    <source>
        <dbReference type="Proteomes" id="UP001500190"/>
    </source>
</evidence>
<sequence>MSGTVDPLLAEFVWFGTATLRRRAHVAVGQRACPTRAAPYTSAVATVHQLCRDSDCLGIVHDVYARVLGRLEQLGESLAMVAERPGYVRRMVGSQVADYEREARVRRGLPAKPTRNDGIAGRVNDALEECVEGEWLRILFRVMRGYACRDGRTSSAWPLDAWTGEKSAHDGGLRGVGTAAARAELLRDIQTVLRVAGRVAGKPWVNDAILHPLQTCMLPLDAEHDKAAAPQAQHADVVAITDLRRRFRRLTLAGVPVEAALRQSALEVLGAEPRCAVGDVLDDLVDPGGLQAQPMP</sequence>
<name>A0ABN2EQ34_9ACTN</name>
<reference evidence="1 2" key="1">
    <citation type="journal article" date="2019" name="Int. J. Syst. Evol. Microbiol.">
        <title>The Global Catalogue of Microorganisms (GCM) 10K type strain sequencing project: providing services to taxonomists for standard genome sequencing and annotation.</title>
        <authorList>
            <consortium name="The Broad Institute Genomics Platform"/>
            <consortium name="The Broad Institute Genome Sequencing Center for Infectious Disease"/>
            <person name="Wu L."/>
            <person name="Ma J."/>
        </authorList>
    </citation>
    <scope>NUCLEOTIDE SEQUENCE [LARGE SCALE GENOMIC DNA]</scope>
    <source>
        <strain evidence="1 2">JCM 14304</strain>
    </source>
</reference>
<evidence type="ECO:0000313" key="1">
    <source>
        <dbReference type="EMBL" id="GAA1612989.1"/>
    </source>
</evidence>
<proteinExistence type="predicted"/>
<comment type="caution">
    <text evidence="1">The sequence shown here is derived from an EMBL/GenBank/DDBJ whole genome shotgun (WGS) entry which is preliminary data.</text>
</comment>